<dbReference type="GeneID" id="20529428"/>
<dbReference type="STRING" id="691883.A0A058Z3A7"/>
<feature type="compositionally biased region" description="Basic and acidic residues" evidence="6">
    <location>
        <begin position="257"/>
        <end position="266"/>
    </location>
</feature>
<dbReference type="GO" id="GO:0003697">
    <property type="term" value="F:single-stranded DNA binding"/>
    <property type="evidence" value="ECO:0007669"/>
    <property type="project" value="UniProtKB-UniRule"/>
</dbReference>
<evidence type="ECO:0000256" key="6">
    <source>
        <dbReference type="SAM" id="MobiDB-lite"/>
    </source>
</evidence>
<dbReference type="OrthoDB" id="272392at2759"/>
<keyword evidence="3 5" id="KW-0804">Transcription</keyword>
<comment type="similarity">
    <text evidence="5">Belongs to the eukaryotic RPC3/POLR3C RNA polymerase subunit family.</text>
</comment>
<comment type="subcellular location">
    <subcellularLocation>
        <location evidence="1 5">Nucleus</location>
    </subcellularLocation>
</comment>
<protein>
    <recommendedName>
        <fullName evidence="5">DNA-directed RNA polymerase III subunit RPC3</fullName>
        <shortName evidence="5">RNA polymerase III subunit C3</shortName>
    </recommendedName>
</protein>
<gene>
    <name evidence="9" type="ORF">H696_04703</name>
</gene>
<evidence type="ECO:0000256" key="4">
    <source>
        <dbReference type="ARBA" id="ARBA00023242"/>
    </source>
</evidence>
<dbReference type="OMA" id="RAEYSAQ"/>
<comment type="subunit">
    <text evidence="5">Component of the RNA polymerase III (Pol III) complex consisting of 17 subunits.</text>
</comment>
<comment type="function">
    <text evidence="5">DNA-dependent RNA polymerase catalyzes the transcription of DNA into RNA using the four ribonucleoside triphosphates as substrates. Specific core component of RNA polymerase III which synthesizes small RNAs, such as 5S rRNA and tRNAs.</text>
</comment>
<dbReference type="InterPro" id="IPR055207">
    <property type="entry name" value="POLR3C_WHD"/>
</dbReference>
<dbReference type="Gene3D" id="1.10.10.10">
    <property type="entry name" value="Winged helix-like DNA-binding domain superfamily/Winged helix DNA-binding domain"/>
    <property type="match status" value="3"/>
</dbReference>
<dbReference type="Proteomes" id="UP000030693">
    <property type="component" value="Unassembled WGS sequence"/>
</dbReference>
<dbReference type="PANTHER" id="PTHR12949:SF0">
    <property type="entry name" value="DNA-DIRECTED RNA POLYMERASE III SUBUNIT RPC3"/>
    <property type="match status" value="1"/>
</dbReference>
<dbReference type="GO" id="GO:0006351">
    <property type="term" value="P:DNA-templated transcription"/>
    <property type="evidence" value="ECO:0007669"/>
    <property type="project" value="InterPro"/>
</dbReference>
<dbReference type="AlphaFoldDB" id="A0A058Z3A7"/>
<reference evidence="9" key="1">
    <citation type="submission" date="2013-04" db="EMBL/GenBank/DDBJ databases">
        <title>The Genome Sequence of Fonticula alba ATCC 38817.</title>
        <authorList>
            <consortium name="The Broad Institute Genomics Platform"/>
            <person name="Russ C."/>
            <person name="Cuomo C."/>
            <person name="Burger G."/>
            <person name="Gray M.W."/>
            <person name="Holland P.W.H."/>
            <person name="King N."/>
            <person name="Lang F.B.F."/>
            <person name="Roger A.J."/>
            <person name="Ruiz-Trillo I."/>
            <person name="Brown M."/>
            <person name="Walker B."/>
            <person name="Young S."/>
            <person name="Zeng Q."/>
            <person name="Gargeya S."/>
            <person name="Fitzgerald M."/>
            <person name="Haas B."/>
            <person name="Abouelleil A."/>
            <person name="Allen A.W."/>
            <person name="Alvarado L."/>
            <person name="Arachchi H.M."/>
            <person name="Berlin A.M."/>
            <person name="Chapman S.B."/>
            <person name="Gainer-Dewar J."/>
            <person name="Goldberg J."/>
            <person name="Griggs A."/>
            <person name="Gujja S."/>
            <person name="Hansen M."/>
            <person name="Howarth C."/>
            <person name="Imamovic A."/>
            <person name="Ireland A."/>
            <person name="Larimer J."/>
            <person name="McCowan C."/>
            <person name="Murphy C."/>
            <person name="Pearson M."/>
            <person name="Poon T.W."/>
            <person name="Priest M."/>
            <person name="Roberts A."/>
            <person name="Saif S."/>
            <person name="Shea T."/>
            <person name="Sisk P."/>
            <person name="Sykes S."/>
            <person name="Wortman J."/>
            <person name="Nusbaum C."/>
            <person name="Birren B."/>
        </authorList>
    </citation>
    <scope>NUCLEOTIDE SEQUENCE [LARGE SCALE GENOMIC DNA]</scope>
    <source>
        <strain evidence="9">ATCC 38817</strain>
    </source>
</reference>
<dbReference type="InterPro" id="IPR039748">
    <property type="entry name" value="RPC3"/>
</dbReference>
<feature type="domain" description="DNA-directed RNA polymerase III subunit RPC3 winged-helix" evidence="8">
    <location>
        <begin position="423"/>
        <end position="498"/>
    </location>
</feature>
<evidence type="ECO:0000259" key="7">
    <source>
        <dbReference type="Pfam" id="PF05645"/>
    </source>
</evidence>
<evidence type="ECO:0000256" key="2">
    <source>
        <dbReference type="ARBA" id="ARBA00022478"/>
    </source>
</evidence>
<keyword evidence="4 5" id="KW-0539">Nucleus</keyword>
<feature type="domain" description="RNA polymerase III Rpc82 C -terminal" evidence="7">
    <location>
        <begin position="254"/>
        <end position="416"/>
    </location>
</feature>
<sequence>MVWSAIGRPSDPPAANVAYALFSHGRSALAPLVRLTGLPSRKLAACLFVLVHHGIVAADDNDPDAAAALAAGRIITYYTLLPERLLVRLALPRFMEVAERLFLAEGLAAVWALVRHGRLSYNDLVAEVLGTDADAEVPLPGAPERPTPTFTRLMFDETLDRLLAGRWVVPFTLPSAAGPTPELIITRATGMDVAEALANADSLPTNRLKRDRATLDEALVAANRRAEYSAQGAASLARPLTVADLRSNPARGLSGVDAERRAREENSGAGGSLAAASTSANEDKLIFLSLNTDRFMMHLRHEALIEAARQRVAPAAGALLQTILSLVEPEMAARCSDPVTRIKSPVVTRNMLELAMQQGGANKHGSFIKSEAGHDPAADLDTLLALLAHPNPMRFLRRRGDLGGGTYWVDIRAAVAGLQLAEITAILRERLGDASARIFRLLLDKHYLEQKEIAQTVLIPSADARAILFQMMVEGFISVQEVPRTPDRAVARSLFLFSASLPEAVEHTFDMATHIVLRTRLRLRYELEVNGVAVIDQWGERLPAAISRRKEFRDRRRVRWRAESAVQSSIGSWLLLAGWHVVLNQRHA</sequence>
<name>A0A058Z3A7_FONAL</name>
<dbReference type="Pfam" id="PF05645">
    <property type="entry name" value="RNA_pol_Rpc82"/>
    <property type="match status" value="1"/>
</dbReference>
<keyword evidence="10" id="KW-1185">Reference proteome</keyword>
<dbReference type="EMBL" id="KB932208">
    <property type="protein sequence ID" value="KCV68408.1"/>
    <property type="molecule type" value="Genomic_DNA"/>
</dbReference>
<dbReference type="Pfam" id="PF22536">
    <property type="entry name" value="WHD_POLR3C"/>
    <property type="match status" value="1"/>
</dbReference>
<dbReference type="InterPro" id="IPR036388">
    <property type="entry name" value="WH-like_DNA-bd_sf"/>
</dbReference>
<keyword evidence="2 5" id="KW-0240">DNA-directed RNA polymerase</keyword>
<evidence type="ECO:0000313" key="9">
    <source>
        <dbReference type="EMBL" id="KCV68408.1"/>
    </source>
</evidence>
<feature type="region of interest" description="Disordered" evidence="6">
    <location>
        <begin position="248"/>
        <end position="275"/>
    </location>
</feature>
<evidence type="ECO:0000256" key="3">
    <source>
        <dbReference type="ARBA" id="ARBA00023163"/>
    </source>
</evidence>
<dbReference type="InterPro" id="IPR008806">
    <property type="entry name" value="RNA_pol_III_Rpc82_C"/>
</dbReference>
<dbReference type="GO" id="GO:0005666">
    <property type="term" value="C:RNA polymerase III complex"/>
    <property type="evidence" value="ECO:0007669"/>
    <property type="project" value="UniProtKB-UniRule"/>
</dbReference>
<evidence type="ECO:0000313" key="10">
    <source>
        <dbReference type="Proteomes" id="UP000030693"/>
    </source>
</evidence>
<evidence type="ECO:0000259" key="8">
    <source>
        <dbReference type="Pfam" id="PF22536"/>
    </source>
</evidence>
<dbReference type="eggNOG" id="KOG2587">
    <property type="taxonomic scope" value="Eukaryota"/>
</dbReference>
<proteinExistence type="inferred from homology"/>
<organism evidence="9">
    <name type="scientific">Fonticula alba</name>
    <name type="common">Slime mold</name>
    <dbReference type="NCBI Taxonomy" id="691883"/>
    <lineage>
        <taxon>Eukaryota</taxon>
        <taxon>Rotosphaerida</taxon>
        <taxon>Fonticulaceae</taxon>
        <taxon>Fonticula</taxon>
    </lineage>
</organism>
<accession>A0A058Z3A7</accession>
<evidence type="ECO:0000256" key="5">
    <source>
        <dbReference type="RuleBase" id="RU367076"/>
    </source>
</evidence>
<dbReference type="RefSeq" id="XP_009496840.1">
    <property type="nucleotide sequence ID" value="XM_009498565.1"/>
</dbReference>
<dbReference type="PANTHER" id="PTHR12949">
    <property type="entry name" value="RNA POLYMERASE III DNA DIRECTED -RELATED"/>
    <property type="match status" value="1"/>
</dbReference>
<evidence type="ECO:0000256" key="1">
    <source>
        <dbReference type="ARBA" id="ARBA00004123"/>
    </source>
</evidence>